<name>A0A2G5CV77_AQUCA</name>
<dbReference type="PANTHER" id="PTHR36886:SF3">
    <property type="entry name" value="PROTEIN FRIGIDA-ESSENTIAL 1"/>
    <property type="match status" value="1"/>
</dbReference>
<evidence type="ECO:0000256" key="2">
    <source>
        <dbReference type="ARBA" id="ARBA00022771"/>
    </source>
</evidence>
<dbReference type="SUPFAM" id="SSF90229">
    <property type="entry name" value="CCCH zinc finger"/>
    <property type="match status" value="1"/>
</dbReference>
<reference evidence="7 8" key="1">
    <citation type="submission" date="2017-09" db="EMBL/GenBank/DDBJ databases">
        <title>WGS assembly of Aquilegia coerulea Goldsmith.</title>
        <authorList>
            <person name="Hodges S."/>
            <person name="Kramer E."/>
            <person name="Nordborg M."/>
            <person name="Tomkins J."/>
            <person name="Borevitz J."/>
            <person name="Derieg N."/>
            <person name="Yan J."/>
            <person name="Mihaltcheva S."/>
            <person name="Hayes R.D."/>
            <person name="Rokhsar D."/>
        </authorList>
    </citation>
    <scope>NUCLEOTIDE SEQUENCE [LARGE SCALE GENOMIC DNA]</scope>
    <source>
        <strain evidence="8">cv. Goldsmith</strain>
    </source>
</reference>
<dbReference type="AlphaFoldDB" id="A0A2G5CV77"/>
<dbReference type="InterPro" id="IPR052650">
    <property type="entry name" value="Zinc_finger_CCCH"/>
</dbReference>
<accession>A0A2G5CV77</accession>
<evidence type="ECO:0000256" key="1">
    <source>
        <dbReference type="ARBA" id="ARBA00022723"/>
    </source>
</evidence>
<keyword evidence="3 4" id="KW-0862">Zinc</keyword>
<evidence type="ECO:0000256" key="5">
    <source>
        <dbReference type="SAM" id="MobiDB-lite"/>
    </source>
</evidence>
<protein>
    <recommendedName>
        <fullName evidence="6">C3H1-type domain-containing protein</fullName>
    </recommendedName>
</protein>
<feature type="region of interest" description="Disordered" evidence="5">
    <location>
        <begin position="425"/>
        <end position="510"/>
    </location>
</feature>
<evidence type="ECO:0000313" key="8">
    <source>
        <dbReference type="Proteomes" id="UP000230069"/>
    </source>
</evidence>
<dbReference type="Proteomes" id="UP000230069">
    <property type="component" value="Unassembled WGS sequence"/>
</dbReference>
<feature type="compositionally biased region" description="Basic and acidic residues" evidence="5">
    <location>
        <begin position="497"/>
        <end position="510"/>
    </location>
</feature>
<keyword evidence="1 4" id="KW-0479">Metal-binding</keyword>
<evidence type="ECO:0000313" key="7">
    <source>
        <dbReference type="EMBL" id="PIA35182.1"/>
    </source>
</evidence>
<keyword evidence="2 4" id="KW-0863">Zinc-finger</keyword>
<dbReference type="EMBL" id="KZ305053">
    <property type="protein sequence ID" value="PIA35182.1"/>
    <property type="molecule type" value="Genomic_DNA"/>
</dbReference>
<feature type="compositionally biased region" description="Basic and acidic residues" evidence="5">
    <location>
        <begin position="471"/>
        <end position="484"/>
    </location>
</feature>
<proteinExistence type="predicted"/>
<feature type="compositionally biased region" description="Polar residues" evidence="5">
    <location>
        <begin position="425"/>
        <end position="438"/>
    </location>
</feature>
<dbReference type="InterPro" id="IPR000571">
    <property type="entry name" value="Znf_CCCH"/>
</dbReference>
<dbReference type="OrthoDB" id="1935339at2759"/>
<sequence length="601" mass="67118">MSNSVDKVSKSILLCKEDTKHMDMHSEEVIKLKASSSITPQIRPRTPVTEIDDGNKRPAIICDFFARGWCIKGSSCKFLHQKDNVASTSKRTKQGARAACSEDNLKEDEGLRVENRRPFVLSEPLASSDVNGPSERIRVGEYGESQRPHQFLDKHDMHPSAVAQGDFKFGSPGNAWAHKVAASGSQWKSFAGDENIRSSGMPNLMDYKRSTREEFDRGYPSSFNNMVPEHRLLSNGSVTDSGIYLNSGYSHDNSIVGPPSMKLETRSMTYGSHSSPGFFSSLNSRFNTSLPSTGISPLQQTFPWSGTAPSQRSSPLGPMKPDHGYCTSRSSFMFRHSSSPYYSRPDQENITLCGDPRDPLTARQPTINNWEPSVPFRPSFHLPSFMSSHRSQYDSLRATIDLPNGGDMAFRDSSIRQGATIHNIKNQPENGDFNSFHTPSHHRALDRDASTHGIGASENLAEGSGSFVAEQKNKSSLSKEEKSLKPGHIVNTSSAMEVDRDRSLSRQADSDKHNREFRTLKIFRAALVEFMKELVKPHWHMGYLSKEAHNTVVKKAVDKVLSTLQPNQIPYNAELTTNYFNLFRPKLANLVEAYVRRHGKS</sequence>
<dbReference type="GO" id="GO:0008270">
    <property type="term" value="F:zinc ion binding"/>
    <property type="evidence" value="ECO:0007669"/>
    <property type="project" value="UniProtKB-KW"/>
</dbReference>
<dbReference type="PANTHER" id="PTHR36886">
    <property type="entry name" value="PROTEIN FRIGIDA-ESSENTIAL 1"/>
    <property type="match status" value="1"/>
</dbReference>
<keyword evidence="8" id="KW-1185">Reference proteome</keyword>
<dbReference type="Gene3D" id="4.10.1000.10">
    <property type="entry name" value="Zinc finger, CCCH-type"/>
    <property type="match status" value="1"/>
</dbReference>
<dbReference type="PROSITE" id="PS50103">
    <property type="entry name" value="ZF_C3H1"/>
    <property type="match status" value="1"/>
</dbReference>
<feature type="zinc finger region" description="C3H1-type" evidence="4">
    <location>
        <begin position="56"/>
        <end position="83"/>
    </location>
</feature>
<dbReference type="InterPro" id="IPR036855">
    <property type="entry name" value="Znf_CCCH_sf"/>
</dbReference>
<organism evidence="7 8">
    <name type="scientific">Aquilegia coerulea</name>
    <name type="common">Rocky mountain columbine</name>
    <dbReference type="NCBI Taxonomy" id="218851"/>
    <lineage>
        <taxon>Eukaryota</taxon>
        <taxon>Viridiplantae</taxon>
        <taxon>Streptophyta</taxon>
        <taxon>Embryophyta</taxon>
        <taxon>Tracheophyta</taxon>
        <taxon>Spermatophyta</taxon>
        <taxon>Magnoliopsida</taxon>
        <taxon>Ranunculales</taxon>
        <taxon>Ranunculaceae</taxon>
        <taxon>Thalictroideae</taxon>
        <taxon>Aquilegia</taxon>
    </lineage>
</organism>
<feature type="domain" description="C3H1-type" evidence="6">
    <location>
        <begin position="56"/>
        <end position="83"/>
    </location>
</feature>
<dbReference type="SMART" id="SM00356">
    <property type="entry name" value="ZnF_C3H1"/>
    <property type="match status" value="1"/>
</dbReference>
<evidence type="ECO:0000256" key="4">
    <source>
        <dbReference type="PROSITE-ProRule" id="PRU00723"/>
    </source>
</evidence>
<dbReference type="Pfam" id="PF00642">
    <property type="entry name" value="zf-CCCH"/>
    <property type="match status" value="1"/>
</dbReference>
<evidence type="ECO:0000259" key="6">
    <source>
        <dbReference type="PROSITE" id="PS50103"/>
    </source>
</evidence>
<gene>
    <name evidence="7" type="ORF">AQUCO_03600087v1</name>
</gene>
<evidence type="ECO:0000256" key="3">
    <source>
        <dbReference type="ARBA" id="ARBA00022833"/>
    </source>
</evidence>